<feature type="chain" id="PRO_5036223454" description="EGF-like domain-containing protein" evidence="2">
    <location>
        <begin position="19"/>
        <end position="585"/>
    </location>
</feature>
<evidence type="ECO:0000313" key="5">
    <source>
        <dbReference type="EMBL" id="CAF0863465.1"/>
    </source>
</evidence>
<feature type="signal peptide" evidence="2">
    <location>
        <begin position="1"/>
        <end position="18"/>
    </location>
</feature>
<proteinExistence type="predicted"/>
<evidence type="ECO:0000256" key="2">
    <source>
        <dbReference type="SAM" id="SignalP"/>
    </source>
</evidence>
<dbReference type="EMBL" id="CAJNOI010000026">
    <property type="protein sequence ID" value="CAF0863465.1"/>
    <property type="molecule type" value="Genomic_DNA"/>
</dbReference>
<keyword evidence="7" id="KW-1185">Reference proteome</keyword>
<dbReference type="PROSITE" id="PS50026">
    <property type="entry name" value="EGF_3"/>
    <property type="match status" value="1"/>
</dbReference>
<dbReference type="AlphaFoldDB" id="A0A813XCU4"/>
<evidence type="ECO:0000259" key="3">
    <source>
        <dbReference type="PROSITE" id="PS50026"/>
    </source>
</evidence>
<gene>
    <name evidence="5" type="ORF">BJG266_LOCUS8508</name>
    <name evidence="6" type="ORF">QVE165_LOCUS48300</name>
</gene>
<evidence type="ECO:0000259" key="4">
    <source>
        <dbReference type="PROSITE" id="PS51412"/>
    </source>
</evidence>
<sequence length="585" mass="65821">MKIIFLIQVVLLVNFVQSDFINKDFETYVRVGEYLKTHRPLPTGRMETLENSNNIGIGYDPLHGSPVCYTASCQVDGFRNSIFKLNYVQSPPGGCTTKLIPEAVTMQCLPGSERSTDTEVIDKLERLKQVTENGFEISGGGKYQWMSASYKYSKETRFMIDKIYQESSEVLYTTLKISHAKLSMFEPRMNLSDDFRYVIENLPCCEYNALTEKYINDYIFGYFGYAYVTTLVLGGIAQQSMVIQSSNATALEAQGIKKSHEADLQFLLTFGMKPSVNSDNETHAMFMNHVSKSYTTMLGGDPSISKIDDWAKTVQANPVIIKFNIKYIFDILTQAEGRFPNDPNIIMKSKLIEQALNNYIDTPIYCYGNDCSGHGSCQDTGFFQFGECKCHDGWSGIDCSKKVEEKPKPMVLSGTLCGNNISLACGSAVPRLGCPGDWQDSKWYHCSKTITDKQPSLTGTICGYQVGNLTVLCDGRNPYSDACPQDYQRHQQSPAIFCYKTNSMRDDLPGTMCGIQVMVYTDWKISSSYWSTVTEITCDGYYPGRESCPPDYKLRIGYYTTVVACGFLDLGNCDRIYKYSFCSKQ</sequence>
<evidence type="ECO:0000313" key="6">
    <source>
        <dbReference type="EMBL" id="CAF1565404.1"/>
    </source>
</evidence>
<protein>
    <recommendedName>
        <fullName evidence="9">EGF-like domain-containing protein</fullName>
    </recommendedName>
</protein>
<feature type="disulfide bond" evidence="1">
    <location>
        <begin position="390"/>
        <end position="399"/>
    </location>
</feature>
<dbReference type="EMBL" id="CAJNOM010000806">
    <property type="protein sequence ID" value="CAF1565404.1"/>
    <property type="molecule type" value="Genomic_DNA"/>
</dbReference>
<evidence type="ECO:0008006" key="9">
    <source>
        <dbReference type="Google" id="ProtNLM"/>
    </source>
</evidence>
<feature type="domain" description="EGF-like" evidence="3">
    <location>
        <begin position="362"/>
        <end position="400"/>
    </location>
</feature>
<evidence type="ECO:0000313" key="8">
    <source>
        <dbReference type="Proteomes" id="UP000663877"/>
    </source>
</evidence>
<dbReference type="PROSITE" id="PS00022">
    <property type="entry name" value="EGF_1"/>
    <property type="match status" value="1"/>
</dbReference>
<reference evidence="5" key="1">
    <citation type="submission" date="2021-02" db="EMBL/GenBank/DDBJ databases">
        <authorList>
            <person name="Nowell W R."/>
        </authorList>
    </citation>
    <scope>NUCLEOTIDE SEQUENCE</scope>
</reference>
<dbReference type="Pfam" id="PF01823">
    <property type="entry name" value="MACPF"/>
    <property type="match status" value="1"/>
</dbReference>
<dbReference type="Proteomes" id="UP000663877">
    <property type="component" value="Unassembled WGS sequence"/>
</dbReference>
<comment type="caution">
    <text evidence="5">The sequence shown here is derived from an EMBL/GenBank/DDBJ whole genome shotgun (WGS) entry which is preliminary data.</text>
</comment>
<dbReference type="InterPro" id="IPR020864">
    <property type="entry name" value="MACPF"/>
</dbReference>
<dbReference type="PROSITE" id="PS51412">
    <property type="entry name" value="MACPF_2"/>
    <property type="match status" value="1"/>
</dbReference>
<keyword evidence="2" id="KW-0732">Signal</keyword>
<feature type="disulfide bond" evidence="1">
    <location>
        <begin position="371"/>
        <end position="388"/>
    </location>
</feature>
<comment type="caution">
    <text evidence="1">Lacks conserved residue(s) required for the propagation of feature annotation.</text>
</comment>
<dbReference type="Proteomes" id="UP000663832">
    <property type="component" value="Unassembled WGS sequence"/>
</dbReference>
<organism evidence="5 8">
    <name type="scientific">Adineta steineri</name>
    <dbReference type="NCBI Taxonomy" id="433720"/>
    <lineage>
        <taxon>Eukaryota</taxon>
        <taxon>Metazoa</taxon>
        <taxon>Spiralia</taxon>
        <taxon>Gnathifera</taxon>
        <taxon>Rotifera</taxon>
        <taxon>Eurotatoria</taxon>
        <taxon>Bdelloidea</taxon>
        <taxon>Adinetida</taxon>
        <taxon>Adinetidae</taxon>
        <taxon>Adineta</taxon>
    </lineage>
</organism>
<accession>A0A813XCU4</accession>
<name>A0A813XCU4_9BILA</name>
<dbReference type="PROSITE" id="PS01186">
    <property type="entry name" value="EGF_2"/>
    <property type="match status" value="1"/>
</dbReference>
<keyword evidence="1" id="KW-1015">Disulfide bond</keyword>
<keyword evidence="1" id="KW-0245">EGF-like domain</keyword>
<evidence type="ECO:0000256" key="1">
    <source>
        <dbReference type="PROSITE-ProRule" id="PRU00076"/>
    </source>
</evidence>
<dbReference type="OrthoDB" id="523138at2759"/>
<feature type="domain" description="MACPF" evidence="4">
    <location>
        <begin position="37"/>
        <end position="367"/>
    </location>
</feature>
<dbReference type="InterPro" id="IPR000742">
    <property type="entry name" value="EGF"/>
</dbReference>
<evidence type="ECO:0000313" key="7">
    <source>
        <dbReference type="Proteomes" id="UP000663832"/>
    </source>
</evidence>